<accession>A0A0C2HC46</accession>
<proteinExistence type="inferred from homology"/>
<feature type="transmembrane region" description="Helical" evidence="6">
    <location>
        <begin position="237"/>
        <end position="255"/>
    </location>
</feature>
<evidence type="ECO:0000313" key="9">
    <source>
        <dbReference type="Proteomes" id="UP000031546"/>
    </source>
</evidence>
<comment type="similarity">
    <text evidence="2 6">Belongs to the 4-toluene sulfonate uptake permease (TSUP) (TC 2.A.102) family.</text>
</comment>
<evidence type="ECO:0000256" key="6">
    <source>
        <dbReference type="RuleBase" id="RU363041"/>
    </source>
</evidence>
<evidence type="ECO:0000313" key="7">
    <source>
        <dbReference type="EMBL" id="KIH71290.1"/>
    </source>
</evidence>
<reference evidence="10" key="2">
    <citation type="submission" date="2020-04" db="EMBL/GenBank/DDBJ databases">
        <title>Genome analysis and biological profiling of marine Cellulosimicrobium funkei MOSEL-ME6.</title>
        <authorList>
            <person name="Tanveer F."/>
            <person name="Xie Y."/>
            <person name="Shinwari Z.K."/>
        </authorList>
    </citation>
    <scope>NUCLEOTIDE SEQUENCE [LARGE SCALE GENOMIC DNA]</scope>
    <source>
        <strain evidence="10">MOSEL-ME25</strain>
    </source>
</reference>
<dbReference type="Proteomes" id="UP000031546">
    <property type="component" value="Unassembled WGS sequence"/>
</dbReference>
<dbReference type="OrthoDB" id="9792581at2"/>
<name>A0A0C2HC46_9STAP</name>
<dbReference type="STRING" id="45670.SN16_04435"/>
<evidence type="ECO:0000256" key="3">
    <source>
        <dbReference type="ARBA" id="ARBA00022692"/>
    </source>
</evidence>
<feature type="transmembrane region" description="Helical" evidence="6">
    <location>
        <begin position="206"/>
        <end position="225"/>
    </location>
</feature>
<sequence>MDITFIIVIFLIGFIGSFISGMVGIGGSIIKYPMLLYIPSMLGIATFTSHEVAGISAVQVFFATIAGVWAYKSSGYLNMRLIAYMGGAILIGSLLGGYGSEFLTETQIDIVYAVLATIAVVMMFLPKKEVPFNPGDNLDFNGPLAAALAFITGAAAGIVGAAGAFILVPIMLVVLKIPTRVTIATSLAVTFISSIGTTIGKVVTDQVLYGPAVIMIIASLIAAPLGAKAGQNMNTKILQWILALLILGTAIKIWTEIFM</sequence>
<reference evidence="8" key="3">
    <citation type="submission" date="2020-04" db="EMBL/GenBank/DDBJ databases">
        <authorList>
            <person name="Tanveer F."/>
            <person name="Xie Y."/>
            <person name="Shinwari Z.K."/>
        </authorList>
    </citation>
    <scope>NUCLEOTIDE SEQUENCE</scope>
    <source>
        <strain evidence="8">MOSEL-ME25</strain>
    </source>
</reference>
<dbReference type="EMBL" id="JXII01000003">
    <property type="protein sequence ID" value="KIH71290.1"/>
    <property type="molecule type" value="Genomic_DNA"/>
</dbReference>
<feature type="transmembrane region" description="Helical" evidence="6">
    <location>
        <begin position="77"/>
        <end position="98"/>
    </location>
</feature>
<evidence type="ECO:0000256" key="1">
    <source>
        <dbReference type="ARBA" id="ARBA00004141"/>
    </source>
</evidence>
<evidence type="ECO:0000256" key="5">
    <source>
        <dbReference type="ARBA" id="ARBA00023136"/>
    </source>
</evidence>
<feature type="transmembrane region" description="Helical" evidence="6">
    <location>
        <begin position="51"/>
        <end position="71"/>
    </location>
</feature>
<evidence type="ECO:0000313" key="10">
    <source>
        <dbReference type="Proteomes" id="UP000527860"/>
    </source>
</evidence>
<comment type="caution">
    <text evidence="7">The sequence shown here is derived from an EMBL/GenBank/DDBJ whole genome shotgun (WGS) entry which is preliminary data.</text>
</comment>
<protein>
    <recommendedName>
        <fullName evidence="6">Probable membrane transporter protein</fullName>
    </recommendedName>
</protein>
<feature type="transmembrane region" description="Helical" evidence="6">
    <location>
        <begin position="6"/>
        <end position="30"/>
    </location>
</feature>
<dbReference type="Proteomes" id="UP000527860">
    <property type="component" value="Unassembled WGS sequence"/>
</dbReference>
<keyword evidence="6" id="KW-1003">Cell membrane</keyword>
<dbReference type="GeneID" id="77844792"/>
<dbReference type="RefSeq" id="WP_040105401.1">
    <property type="nucleotide sequence ID" value="NZ_JABEVU030000001.1"/>
</dbReference>
<dbReference type="GO" id="GO:0005886">
    <property type="term" value="C:plasma membrane"/>
    <property type="evidence" value="ECO:0007669"/>
    <property type="project" value="UniProtKB-SubCell"/>
</dbReference>
<reference evidence="7 9" key="1">
    <citation type="submission" date="2015-01" db="EMBL/GenBank/DDBJ databases">
        <title>Genome sequences of high lactate-tolerant strain Salinicoccus roseus W12 with industrial interest.</title>
        <authorList>
            <person name="Wang H."/>
            <person name="Yu B."/>
        </authorList>
    </citation>
    <scope>NUCLEOTIDE SEQUENCE [LARGE SCALE GENOMIC DNA]</scope>
    <source>
        <strain evidence="7 9">W12</strain>
    </source>
</reference>
<evidence type="ECO:0000256" key="2">
    <source>
        <dbReference type="ARBA" id="ARBA00009142"/>
    </source>
</evidence>
<reference evidence="8 10" key="4">
    <citation type="submission" date="2022-12" db="EMBL/GenBank/DDBJ databases">
        <title>Genome analysis and biological profiling of marine Salinicoccus roseus MOSEL-ME25.</title>
        <authorList>
            <person name="Mirza F.T."/>
            <person name="Xie Y."/>
            <person name="Shinwari Z.K."/>
        </authorList>
    </citation>
    <scope>NUCLEOTIDE SEQUENCE [LARGE SCALE GENOMIC DNA]</scope>
    <source>
        <strain evidence="8 10">MOSEL-ME25</strain>
    </source>
</reference>
<dbReference type="InterPro" id="IPR051598">
    <property type="entry name" value="TSUP/Inactive_protease-like"/>
</dbReference>
<keyword evidence="3 6" id="KW-0812">Transmembrane</keyword>
<evidence type="ECO:0000256" key="4">
    <source>
        <dbReference type="ARBA" id="ARBA00022989"/>
    </source>
</evidence>
<dbReference type="PANTHER" id="PTHR43701">
    <property type="entry name" value="MEMBRANE TRANSPORTER PROTEIN MJ0441-RELATED"/>
    <property type="match status" value="1"/>
</dbReference>
<dbReference type="EMBL" id="JABEVU030000001">
    <property type="protein sequence ID" value="MDB0580029.1"/>
    <property type="molecule type" value="Genomic_DNA"/>
</dbReference>
<keyword evidence="4 6" id="KW-1133">Transmembrane helix</keyword>
<evidence type="ECO:0000313" key="8">
    <source>
        <dbReference type="EMBL" id="MDB0580029.1"/>
    </source>
</evidence>
<dbReference type="InterPro" id="IPR002781">
    <property type="entry name" value="TM_pro_TauE-like"/>
</dbReference>
<keyword evidence="10" id="KW-1185">Reference proteome</keyword>
<keyword evidence="5 6" id="KW-0472">Membrane</keyword>
<dbReference type="AlphaFoldDB" id="A0A0C2HC46"/>
<gene>
    <name evidence="8" type="ORF">F7P68_0005770</name>
    <name evidence="7" type="ORF">SN16_04435</name>
</gene>
<feature type="transmembrane region" description="Helical" evidence="6">
    <location>
        <begin position="146"/>
        <end position="174"/>
    </location>
</feature>
<feature type="transmembrane region" description="Helical" evidence="6">
    <location>
        <begin position="110"/>
        <end position="126"/>
    </location>
</feature>
<comment type="subcellular location">
    <subcellularLocation>
        <location evidence="6">Cell membrane</location>
        <topology evidence="6">Multi-pass membrane protein</topology>
    </subcellularLocation>
    <subcellularLocation>
        <location evidence="1">Membrane</location>
        <topology evidence="1">Multi-pass membrane protein</topology>
    </subcellularLocation>
</comment>
<dbReference type="PANTHER" id="PTHR43701:SF13">
    <property type="entry name" value="MEMBRANE TRANSPORTER PROTEIN YRKJ-RELATED"/>
    <property type="match status" value="1"/>
</dbReference>
<feature type="transmembrane region" description="Helical" evidence="6">
    <location>
        <begin position="181"/>
        <end position="200"/>
    </location>
</feature>
<dbReference type="Pfam" id="PF01925">
    <property type="entry name" value="TauE"/>
    <property type="match status" value="1"/>
</dbReference>
<organism evidence="7 9">
    <name type="scientific">Salinicoccus roseus</name>
    <dbReference type="NCBI Taxonomy" id="45670"/>
    <lineage>
        <taxon>Bacteria</taxon>
        <taxon>Bacillati</taxon>
        <taxon>Bacillota</taxon>
        <taxon>Bacilli</taxon>
        <taxon>Bacillales</taxon>
        <taxon>Staphylococcaceae</taxon>
        <taxon>Salinicoccus</taxon>
    </lineage>
</organism>